<dbReference type="InterPro" id="IPR000719">
    <property type="entry name" value="Prot_kinase_dom"/>
</dbReference>
<dbReference type="CDD" id="cd00054">
    <property type="entry name" value="EGF_CA"/>
    <property type="match status" value="1"/>
</dbReference>
<dbReference type="CDD" id="cd01098">
    <property type="entry name" value="PAN_AP_plant"/>
    <property type="match status" value="1"/>
</dbReference>
<keyword evidence="8 18" id="KW-0547">Nucleotide-binding</keyword>
<dbReference type="Pfam" id="PF07714">
    <property type="entry name" value="PK_Tyr_Ser-Thr"/>
    <property type="match status" value="1"/>
</dbReference>
<dbReference type="PROSITE" id="PS50011">
    <property type="entry name" value="PROTEIN_KINASE_DOM"/>
    <property type="match status" value="1"/>
</dbReference>
<dbReference type="InterPro" id="IPR017441">
    <property type="entry name" value="Protein_kinase_ATP_BS"/>
</dbReference>
<dbReference type="PROSITE" id="PS00107">
    <property type="entry name" value="PROTEIN_KINASE_ATP"/>
    <property type="match status" value="1"/>
</dbReference>
<protein>
    <recommendedName>
        <fullName evidence="18">Receptor-like serine/threonine-protein kinase</fullName>
        <ecNumber evidence="18">2.7.11.1</ecNumber>
    </recommendedName>
</protein>
<reference evidence="23" key="2">
    <citation type="journal article" date="2024" name="Plant">
        <title>Genomic evolution and insights into agronomic trait innovations of Sesamum species.</title>
        <authorList>
            <person name="Miao H."/>
            <person name="Wang L."/>
            <person name="Qu L."/>
            <person name="Liu H."/>
            <person name="Sun Y."/>
            <person name="Le M."/>
            <person name="Wang Q."/>
            <person name="Wei S."/>
            <person name="Zheng Y."/>
            <person name="Lin W."/>
            <person name="Duan Y."/>
            <person name="Cao H."/>
            <person name="Xiong S."/>
            <person name="Wang X."/>
            <person name="Wei L."/>
            <person name="Li C."/>
            <person name="Ma Q."/>
            <person name="Ju M."/>
            <person name="Zhao R."/>
            <person name="Li G."/>
            <person name="Mu C."/>
            <person name="Tian Q."/>
            <person name="Mei H."/>
            <person name="Zhang T."/>
            <person name="Gao T."/>
            <person name="Zhang H."/>
        </authorList>
    </citation>
    <scope>NUCLEOTIDE SEQUENCE</scope>
    <source>
        <tissue evidence="23">Leaf</tissue>
    </source>
</reference>
<dbReference type="EC" id="2.7.11.1" evidence="18"/>
<proteinExistence type="inferred from homology"/>
<feature type="transmembrane region" description="Helical" evidence="20">
    <location>
        <begin position="427"/>
        <end position="457"/>
    </location>
</feature>
<evidence type="ECO:0000256" key="5">
    <source>
        <dbReference type="ARBA" id="ARBA00022692"/>
    </source>
</evidence>
<keyword evidence="15" id="KW-0325">Glycoprotein</keyword>
<evidence type="ECO:0000256" key="4">
    <source>
        <dbReference type="ARBA" id="ARBA00022679"/>
    </source>
</evidence>
<evidence type="ECO:0000256" key="7">
    <source>
        <dbReference type="ARBA" id="ARBA00022734"/>
    </source>
</evidence>
<dbReference type="Gene3D" id="2.90.10.10">
    <property type="entry name" value="Bulb-type lectin domain"/>
    <property type="match status" value="1"/>
</dbReference>
<accession>A0AAW2RIJ9</accession>
<dbReference type="PANTHER" id="PTHR47976:SF2">
    <property type="entry name" value="RECEPTOR-LIKE SERINE_THREONINE-PROTEIN KINASE"/>
    <property type="match status" value="1"/>
</dbReference>
<dbReference type="EMBL" id="JACGWK010000001">
    <property type="protein sequence ID" value="KAL0379926.1"/>
    <property type="molecule type" value="Genomic_DNA"/>
</dbReference>
<comment type="catalytic activity">
    <reaction evidence="16 18">
        <text>L-threonyl-[protein] + ATP = O-phospho-L-threonyl-[protein] + ADP + H(+)</text>
        <dbReference type="Rhea" id="RHEA:46608"/>
        <dbReference type="Rhea" id="RHEA-COMP:11060"/>
        <dbReference type="Rhea" id="RHEA-COMP:11605"/>
        <dbReference type="ChEBI" id="CHEBI:15378"/>
        <dbReference type="ChEBI" id="CHEBI:30013"/>
        <dbReference type="ChEBI" id="CHEBI:30616"/>
        <dbReference type="ChEBI" id="CHEBI:61977"/>
        <dbReference type="ChEBI" id="CHEBI:456216"/>
        <dbReference type="EC" id="2.7.11.1"/>
    </reaction>
</comment>
<dbReference type="InterPro" id="IPR024171">
    <property type="entry name" value="SRK-like_kinase"/>
</dbReference>
<comment type="similarity">
    <text evidence="18">Belongs to the protein kinase superfamily. Ser/Thr protein kinase family.</text>
</comment>
<keyword evidence="14" id="KW-0675">Receptor</keyword>
<keyword evidence="6" id="KW-0732">Signal</keyword>
<dbReference type="FunFam" id="3.30.200.20:FF:000059">
    <property type="entry name" value="S-receptor-like serine/threonine-protein kinase"/>
    <property type="match status" value="1"/>
</dbReference>
<dbReference type="Gene3D" id="3.30.200.20">
    <property type="entry name" value="Phosphorylase Kinase, domain 1"/>
    <property type="match status" value="1"/>
</dbReference>
<dbReference type="GO" id="GO:0030246">
    <property type="term" value="F:carbohydrate binding"/>
    <property type="evidence" value="ECO:0007669"/>
    <property type="project" value="UniProtKB-KW"/>
</dbReference>
<dbReference type="GO" id="GO:0004674">
    <property type="term" value="F:protein serine/threonine kinase activity"/>
    <property type="evidence" value="ECO:0007669"/>
    <property type="project" value="UniProtKB-KW"/>
</dbReference>
<evidence type="ECO:0000259" key="21">
    <source>
        <dbReference type="PROSITE" id="PS50011"/>
    </source>
</evidence>
<dbReference type="InterPro" id="IPR036426">
    <property type="entry name" value="Bulb-type_lectin_dom_sf"/>
</dbReference>
<dbReference type="CDD" id="cd14066">
    <property type="entry name" value="STKc_IRAK"/>
    <property type="match status" value="1"/>
</dbReference>
<gene>
    <name evidence="23" type="ORF">Sangu_0056900</name>
</gene>
<dbReference type="PROSITE" id="PS00108">
    <property type="entry name" value="PROTEIN_KINASE_ST"/>
    <property type="match status" value="1"/>
</dbReference>
<evidence type="ECO:0000256" key="13">
    <source>
        <dbReference type="ARBA" id="ARBA00023157"/>
    </source>
</evidence>
<evidence type="ECO:0000256" key="3">
    <source>
        <dbReference type="ARBA" id="ARBA00022536"/>
    </source>
</evidence>
<evidence type="ECO:0000256" key="1">
    <source>
        <dbReference type="ARBA" id="ARBA00004479"/>
    </source>
</evidence>
<reference evidence="23" key="1">
    <citation type="submission" date="2020-06" db="EMBL/GenBank/DDBJ databases">
        <authorList>
            <person name="Li T."/>
            <person name="Hu X."/>
            <person name="Zhang T."/>
            <person name="Song X."/>
            <person name="Zhang H."/>
            <person name="Dai N."/>
            <person name="Sheng W."/>
            <person name="Hou X."/>
            <person name="Wei L."/>
        </authorList>
    </citation>
    <scope>NUCLEOTIDE SEQUENCE</scope>
    <source>
        <strain evidence="23">G01</strain>
        <tissue evidence="23">Leaf</tissue>
    </source>
</reference>
<dbReference type="PANTHER" id="PTHR47976">
    <property type="entry name" value="G-TYPE LECTIN S-RECEPTOR-LIKE SERINE/THREONINE-PROTEIN KINASE SD2-5"/>
    <property type="match status" value="1"/>
</dbReference>
<dbReference type="InterPro" id="IPR008271">
    <property type="entry name" value="Ser/Thr_kinase_AS"/>
</dbReference>
<evidence type="ECO:0000256" key="19">
    <source>
        <dbReference type="PROSITE-ProRule" id="PRU10141"/>
    </source>
</evidence>
<dbReference type="GO" id="GO:0005524">
    <property type="term" value="F:ATP binding"/>
    <property type="evidence" value="ECO:0007669"/>
    <property type="project" value="UniProtKB-UniRule"/>
</dbReference>
<comment type="caution">
    <text evidence="23">The sequence shown here is derived from an EMBL/GenBank/DDBJ whole genome shotgun (WGS) entry which is preliminary data.</text>
</comment>
<dbReference type="FunFam" id="2.90.10.10:FF:000026">
    <property type="entry name" value="Serine/threonine-protein kinase"/>
    <property type="match status" value="1"/>
</dbReference>
<dbReference type="FunFam" id="1.10.510.10:FF:000237">
    <property type="entry name" value="G-type lectin S-receptor-like serine/threonine-protein kinase"/>
    <property type="match status" value="1"/>
</dbReference>
<feature type="domain" description="Bulb-type lectin" evidence="22">
    <location>
        <begin position="8"/>
        <end position="124"/>
    </location>
</feature>
<dbReference type="PROSITE" id="PS50927">
    <property type="entry name" value="BULB_LECTIN"/>
    <property type="match status" value="1"/>
</dbReference>
<evidence type="ECO:0000256" key="6">
    <source>
        <dbReference type="ARBA" id="ARBA00022729"/>
    </source>
</evidence>
<dbReference type="Pfam" id="PF01453">
    <property type="entry name" value="B_lectin"/>
    <property type="match status" value="1"/>
</dbReference>
<comment type="catalytic activity">
    <reaction evidence="17 18">
        <text>L-seryl-[protein] + ATP = O-phospho-L-seryl-[protein] + ADP + H(+)</text>
        <dbReference type="Rhea" id="RHEA:17989"/>
        <dbReference type="Rhea" id="RHEA-COMP:9863"/>
        <dbReference type="Rhea" id="RHEA-COMP:11604"/>
        <dbReference type="ChEBI" id="CHEBI:15378"/>
        <dbReference type="ChEBI" id="CHEBI:29999"/>
        <dbReference type="ChEBI" id="CHEBI:30616"/>
        <dbReference type="ChEBI" id="CHEBI:83421"/>
        <dbReference type="ChEBI" id="CHEBI:456216"/>
        <dbReference type="EC" id="2.7.11.1"/>
    </reaction>
</comment>
<dbReference type="CDD" id="cd00028">
    <property type="entry name" value="B_lectin"/>
    <property type="match status" value="1"/>
</dbReference>
<keyword evidence="4 18" id="KW-0808">Transferase</keyword>
<evidence type="ECO:0000256" key="14">
    <source>
        <dbReference type="ARBA" id="ARBA00023170"/>
    </source>
</evidence>
<comment type="subcellular location">
    <subcellularLocation>
        <location evidence="1">Membrane</location>
        <topology evidence="1">Single-pass type I membrane protein</topology>
    </subcellularLocation>
</comment>
<evidence type="ECO:0000256" key="11">
    <source>
        <dbReference type="ARBA" id="ARBA00022989"/>
    </source>
</evidence>
<evidence type="ECO:0000256" key="12">
    <source>
        <dbReference type="ARBA" id="ARBA00023136"/>
    </source>
</evidence>
<dbReference type="PIRSF" id="PIRSF000641">
    <property type="entry name" value="SRK"/>
    <property type="match status" value="1"/>
</dbReference>
<feature type="binding site" evidence="19">
    <location>
        <position position="516"/>
    </location>
    <ligand>
        <name>ATP</name>
        <dbReference type="ChEBI" id="CHEBI:30616"/>
    </ligand>
</feature>
<evidence type="ECO:0000256" key="9">
    <source>
        <dbReference type="ARBA" id="ARBA00022777"/>
    </source>
</evidence>
<dbReference type="SUPFAM" id="SSF56112">
    <property type="entry name" value="Protein kinase-like (PK-like)"/>
    <property type="match status" value="1"/>
</dbReference>
<dbReference type="SMART" id="SM00108">
    <property type="entry name" value="B_lectin"/>
    <property type="match status" value="1"/>
</dbReference>
<evidence type="ECO:0000256" key="20">
    <source>
        <dbReference type="SAM" id="Phobius"/>
    </source>
</evidence>
<dbReference type="SUPFAM" id="SSF51110">
    <property type="entry name" value="alpha-D-mannose-specific plant lectins"/>
    <property type="match status" value="2"/>
</dbReference>
<dbReference type="InterPro" id="IPR001245">
    <property type="entry name" value="Ser-Thr/Tyr_kinase_cat_dom"/>
</dbReference>
<dbReference type="SMART" id="SM00220">
    <property type="entry name" value="S_TKc"/>
    <property type="match status" value="1"/>
</dbReference>
<dbReference type="GO" id="GO:0016020">
    <property type="term" value="C:membrane"/>
    <property type="evidence" value="ECO:0007669"/>
    <property type="project" value="UniProtKB-SubCell"/>
</dbReference>
<evidence type="ECO:0000256" key="16">
    <source>
        <dbReference type="ARBA" id="ARBA00047899"/>
    </source>
</evidence>
<keyword evidence="3" id="KW-0245">EGF-like domain</keyword>
<evidence type="ECO:0000256" key="18">
    <source>
        <dbReference type="PIRNR" id="PIRNR000641"/>
    </source>
</evidence>
<dbReference type="InterPro" id="IPR001480">
    <property type="entry name" value="Bulb-type_lectin_dom"/>
</dbReference>
<keyword evidence="7" id="KW-0430">Lectin</keyword>
<name>A0AAW2RIJ9_9LAMI</name>
<evidence type="ECO:0000256" key="2">
    <source>
        <dbReference type="ARBA" id="ARBA00022527"/>
    </source>
</evidence>
<keyword evidence="9 18" id="KW-0418">Kinase</keyword>
<keyword evidence="13" id="KW-1015">Disulfide bond</keyword>
<dbReference type="InterPro" id="IPR011009">
    <property type="entry name" value="Kinase-like_dom_sf"/>
</dbReference>
<evidence type="ECO:0000313" key="23">
    <source>
        <dbReference type="EMBL" id="KAL0379926.1"/>
    </source>
</evidence>
<dbReference type="Gene3D" id="1.10.510.10">
    <property type="entry name" value="Transferase(Phosphotransferase) domain 1"/>
    <property type="match status" value="1"/>
</dbReference>
<feature type="domain" description="Protein kinase" evidence="21">
    <location>
        <begin position="486"/>
        <end position="756"/>
    </location>
</feature>
<keyword evidence="2 18" id="KW-0723">Serine/threonine-protein kinase</keyword>
<sequence length="774" mass="87312">MNVGSVLTAGVNSPPRISSSGEFAFGFRPLLSSQSNNQDLFLLAIWYNKVPEETIIWSLNDHQVPEGSRIELTNEGQLILYNSRGQQVWKAETGNERTACAAILDSGNFVLINGASIYIWESFRLPTDTILPGQRLRKGGRLTSRQSDTASTEGRFQLRMQQDGNLVLYSILLPTEVITDAYWATGTNHRDADSELVFDEAGFIYIEDRNKNILNITKRNLGSRQDFYYMARIDEDGVFRHYNYPRRNYAADARSYMPAWSIVQTTPEDMCSAVSGNLGSGACGYNSYCVNIDGRPNCLCPEGYSPLDSLDVRRGCKPNFQLPSCQQNGWESDIASVEFKELNNTDWPFTDYELQTGPEVDKERCKEFCLRDCFCAAAIYNENNCWKKRFPLSNGRQSTAVNRIALIKVPRNNQTTLCPKSKDRSTVVLVVSVLLGSSVFFNFLLLAAISVAIFFIYHKKMLSLQSASTLHGIRRYTYKELEEATGGFNQQLGRGSFGTVYKGVIPSIPKRYIAVKRLDKAEKEGEKEFTTEVSAIGRTHHKNLVALLGFCDEGNNRLLVYEYMSNGSLSSLLFGISRPHWHQRMQIAFGIARGLTYLHEECSTQIIHCDVKPQNILLDEYLVPKISDFGLAKLLLSEQSRAARTHIRGTVGYFAPEWFRKASITSKVDVYSFGVLLLEMICCMSSVEFAMGDQEEALIDWVYDCYSKKKVNMLVENDEEARNDMKSVERLVMVAIWCIQEDPSLRPSMRKVSQMLEGVADVSVPPRPSVFSSS</sequence>
<keyword evidence="10 18" id="KW-0067">ATP-binding</keyword>
<evidence type="ECO:0000259" key="22">
    <source>
        <dbReference type="PROSITE" id="PS50927"/>
    </source>
</evidence>
<keyword evidence="12 20" id="KW-0472">Membrane</keyword>
<evidence type="ECO:0000256" key="8">
    <source>
        <dbReference type="ARBA" id="ARBA00022741"/>
    </source>
</evidence>
<organism evidence="23">
    <name type="scientific">Sesamum angustifolium</name>
    <dbReference type="NCBI Taxonomy" id="2727405"/>
    <lineage>
        <taxon>Eukaryota</taxon>
        <taxon>Viridiplantae</taxon>
        <taxon>Streptophyta</taxon>
        <taxon>Embryophyta</taxon>
        <taxon>Tracheophyta</taxon>
        <taxon>Spermatophyta</taxon>
        <taxon>Magnoliopsida</taxon>
        <taxon>eudicotyledons</taxon>
        <taxon>Gunneridae</taxon>
        <taxon>Pentapetalae</taxon>
        <taxon>asterids</taxon>
        <taxon>lamiids</taxon>
        <taxon>Lamiales</taxon>
        <taxon>Pedaliaceae</taxon>
        <taxon>Sesamum</taxon>
    </lineage>
</organism>
<dbReference type="FunFam" id="2.90.10.30:FF:000001">
    <property type="entry name" value="Serine/threonine-protein kinase"/>
    <property type="match status" value="1"/>
</dbReference>
<keyword evidence="5 20" id="KW-0812">Transmembrane</keyword>
<evidence type="ECO:0000256" key="10">
    <source>
        <dbReference type="ARBA" id="ARBA00022840"/>
    </source>
</evidence>
<dbReference type="AlphaFoldDB" id="A0AAW2RIJ9"/>
<evidence type="ECO:0000256" key="17">
    <source>
        <dbReference type="ARBA" id="ARBA00048679"/>
    </source>
</evidence>
<evidence type="ECO:0000256" key="15">
    <source>
        <dbReference type="ARBA" id="ARBA00023180"/>
    </source>
</evidence>
<keyword evidence="11 20" id="KW-1133">Transmembrane helix</keyword>
<dbReference type="Gene3D" id="2.90.10.30">
    <property type="match status" value="1"/>
</dbReference>
<dbReference type="InterPro" id="IPR051343">
    <property type="entry name" value="G-type_lectin_kinases/EP1-like"/>
</dbReference>